<keyword evidence="3" id="KW-1185">Reference proteome</keyword>
<organism evidence="2 3">
    <name type="scientific">Methylobacterium longum</name>
    <dbReference type="NCBI Taxonomy" id="767694"/>
    <lineage>
        <taxon>Bacteria</taxon>
        <taxon>Pseudomonadati</taxon>
        <taxon>Pseudomonadota</taxon>
        <taxon>Alphaproteobacteria</taxon>
        <taxon>Hyphomicrobiales</taxon>
        <taxon>Methylobacteriaceae</taxon>
        <taxon>Methylobacterium</taxon>
    </lineage>
</organism>
<keyword evidence="2" id="KW-0489">Methyltransferase</keyword>
<dbReference type="Pfam" id="PF13649">
    <property type="entry name" value="Methyltransf_25"/>
    <property type="match status" value="1"/>
</dbReference>
<dbReference type="CDD" id="cd02440">
    <property type="entry name" value="AdoMet_MTases"/>
    <property type="match status" value="1"/>
</dbReference>
<dbReference type="InterPro" id="IPR041698">
    <property type="entry name" value="Methyltransf_25"/>
</dbReference>
<protein>
    <submittedName>
        <fullName evidence="2">Methyltransferase domain-containing protein</fullName>
    </submittedName>
</protein>
<comment type="caution">
    <text evidence="2">The sequence shown here is derived from an EMBL/GenBank/DDBJ whole genome shotgun (WGS) entry which is preliminary data.</text>
</comment>
<dbReference type="EMBL" id="JAUFPT010000054">
    <property type="protein sequence ID" value="MDN3572095.1"/>
    <property type="molecule type" value="Genomic_DNA"/>
</dbReference>
<name>A0ABT8AR61_9HYPH</name>
<dbReference type="SUPFAM" id="SSF53335">
    <property type="entry name" value="S-adenosyl-L-methionine-dependent methyltransferases"/>
    <property type="match status" value="1"/>
</dbReference>
<dbReference type="GO" id="GO:0032259">
    <property type="term" value="P:methylation"/>
    <property type="evidence" value="ECO:0007669"/>
    <property type="project" value="UniProtKB-KW"/>
</dbReference>
<proteinExistence type="predicted"/>
<accession>A0ABT8AR61</accession>
<evidence type="ECO:0000259" key="1">
    <source>
        <dbReference type="Pfam" id="PF13649"/>
    </source>
</evidence>
<sequence length="251" mass="28442">MGFTAHNIRLADGSETLPEAGWLIADSPWTQAALRSLRLFYGGRLTGRTIVDLGCLEGGYTVEFARAGMRATGVEVRRSNYENCLQVRERAGTNGLDFIHDDVWNLPAHGTFDAAFCCGLLYHLDKPAAFIELMSRFVRDVIILHTHFATDQDETMFNLSPMSENEGLPGRWLHEHDLDDTAKLEEHKWTSWSNKRSFWPTKPALIQALKGCGFDMIYEQYDMLGNDIRTSMESGYYHQQGRTMLVAVRTA</sequence>
<evidence type="ECO:0000313" key="2">
    <source>
        <dbReference type="EMBL" id="MDN3572095.1"/>
    </source>
</evidence>
<keyword evidence="2" id="KW-0808">Transferase</keyword>
<dbReference type="InterPro" id="IPR029063">
    <property type="entry name" value="SAM-dependent_MTases_sf"/>
</dbReference>
<reference evidence="3" key="1">
    <citation type="journal article" date="2019" name="Int. J. Syst. Evol. Microbiol.">
        <title>The Global Catalogue of Microorganisms (GCM) 10K type strain sequencing project: providing services to taxonomists for standard genome sequencing and annotation.</title>
        <authorList>
            <consortium name="The Broad Institute Genomics Platform"/>
            <consortium name="The Broad Institute Genome Sequencing Center for Infectious Disease"/>
            <person name="Wu L."/>
            <person name="Ma J."/>
        </authorList>
    </citation>
    <scope>NUCLEOTIDE SEQUENCE [LARGE SCALE GENOMIC DNA]</scope>
    <source>
        <strain evidence="3">CECT 7806</strain>
    </source>
</reference>
<dbReference type="Proteomes" id="UP001244297">
    <property type="component" value="Unassembled WGS sequence"/>
</dbReference>
<dbReference type="Gene3D" id="3.40.50.150">
    <property type="entry name" value="Vaccinia Virus protein VP39"/>
    <property type="match status" value="1"/>
</dbReference>
<dbReference type="GO" id="GO:0008168">
    <property type="term" value="F:methyltransferase activity"/>
    <property type="evidence" value="ECO:0007669"/>
    <property type="project" value="UniProtKB-KW"/>
</dbReference>
<gene>
    <name evidence="2" type="ORF">QWZ18_15840</name>
</gene>
<feature type="domain" description="Methyltransferase" evidence="1">
    <location>
        <begin position="50"/>
        <end position="139"/>
    </location>
</feature>
<evidence type="ECO:0000313" key="3">
    <source>
        <dbReference type="Proteomes" id="UP001244297"/>
    </source>
</evidence>
<dbReference type="RefSeq" id="WP_238287107.1">
    <property type="nucleotide sequence ID" value="NZ_BPQS01000008.1"/>
</dbReference>